<evidence type="ECO:0000313" key="2">
    <source>
        <dbReference type="Proteomes" id="UP000278332"/>
    </source>
</evidence>
<name>A0A3M4VPH9_PSECI</name>
<comment type="caution">
    <text evidence="1">The sequence shown here is derived from an EMBL/GenBank/DDBJ whole genome shotgun (WGS) entry which is preliminary data.</text>
</comment>
<reference evidence="1 2" key="1">
    <citation type="submission" date="2018-08" db="EMBL/GenBank/DDBJ databases">
        <title>Recombination of ecologically and evolutionarily significant loci maintains genetic cohesion in the Pseudomonas syringae species complex.</title>
        <authorList>
            <person name="Dillon M."/>
            <person name="Thakur S."/>
            <person name="Almeida R.N.D."/>
            <person name="Weir B.S."/>
            <person name="Guttman D.S."/>
        </authorList>
    </citation>
    <scope>NUCLEOTIDE SEQUENCE [LARGE SCALE GENOMIC DNA]</scope>
    <source>
        <strain evidence="1 2">ICMP 6917</strain>
    </source>
</reference>
<accession>A0A3M4VPH9</accession>
<dbReference type="Proteomes" id="UP000278332">
    <property type="component" value="Unassembled WGS sequence"/>
</dbReference>
<dbReference type="InterPro" id="IPR031325">
    <property type="entry name" value="RHS_repeat"/>
</dbReference>
<dbReference type="RefSeq" id="WP_147471867.1">
    <property type="nucleotide sequence ID" value="NZ_RBRY01000132.1"/>
</dbReference>
<evidence type="ECO:0008006" key="3">
    <source>
        <dbReference type="Google" id="ProtNLM"/>
    </source>
</evidence>
<dbReference type="Gene3D" id="2.180.10.10">
    <property type="entry name" value="RHS repeat-associated core"/>
    <property type="match status" value="1"/>
</dbReference>
<sequence length="117" mass="13551">DDKSTLLKREYQYDAAGQLTDINDSRRGPLAYRYDPVGRLLSATSRLGVETFAFDPAGNLLDDTVNEIRRPLDQDPKRSQLLDNLLREYAGTHYDYDERGNQVLRWHNGAYSRLTWD</sequence>
<evidence type="ECO:0000313" key="1">
    <source>
        <dbReference type="EMBL" id="RMR53497.1"/>
    </source>
</evidence>
<dbReference type="EMBL" id="RBRY01000132">
    <property type="protein sequence ID" value="RMR53497.1"/>
    <property type="molecule type" value="Genomic_DNA"/>
</dbReference>
<dbReference type="NCBIfam" id="TIGR01643">
    <property type="entry name" value="YD_repeat_2x"/>
    <property type="match status" value="1"/>
</dbReference>
<dbReference type="AlphaFoldDB" id="A0A3M4VPH9"/>
<protein>
    <recommendedName>
        <fullName evidence="3">Rhs protein</fullName>
    </recommendedName>
</protein>
<gene>
    <name evidence="1" type="ORF">ALP84_00718</name>
</gene>
<proteinExistence type="predicted"/>
<dbReference type="Pfam" id="PF05593">
    <property type="entry name" value="RHS_repeat"/>
    <property type="match status" value="1"/>
</dbReference>
<dbReference type="InterPro" id="IPR006530">
    <property type="entry name" value="YD"/>
</dbReference>
<feature type="non-terminal residue" evidence="1">
    <location>
        <position position="117"/>
    </location>
</feature>
<organism evidence="1 2">
    <name type="scientific">Pseudomonas cichorii</name>
    <dbReference type="NCBI Taxonomy" id="36746"/>
    <lineage>
        <taxon>Bacteria</taxon>
        <taxon>Pseudomonadati</taxon>
        <taxon>Pseudomonadota</taxon>
        <taxon>Gammaproteobacteria</taxon>
        <taxon>Pseudomonadales</taxon>
        <taxon>Pseudomonadaceae</taxon>
        <taxon>Pseudomonas</taxon>
    </lineage>
</organism>
<feature type="non-terminal residue" evidence="1">
    <location>
        <position position="1"/>
    </location>
</feature>